<name>A0AAE0U3F9_9PEZI</name>
<protein>
    <submittedName>
        <fullName evidence="3">Uncharacterized protein</fullName>
    </submittedName>
</protein>
<evidence type="ECO:0000313" key="4">
    <source>
        <dbReference type="Proteomes" id="UP001285441"/>
    </source>
</evidence>
<keyword evidence="1" id="KW-0732">Signal</keyword>
<reference evidence="3" key="1">
    <citation type="journal article" date="2023" name="Mol. Phylogenet. Evol.">
        <title>Genome-scale phylogeny and comparative genomics of the fungal order Sordariales.</title>
        <authorList>
            <person name="Hensen N."/>
            <person name="Bonometti L."/>
            <person name="Westerberg I."/>
            <person name="Brannstrom I.O."/>
            <person name="Guillou S."/>
            <person name="Cros-Aarteil S."/>
            <person name="Calhoun S."/>
            <person name="Haridas S."/>
            <person name="Kuo A."/>
            <person name="Mondo S."/>
            <person name="Pangilinan J."/>
            <person name="Riley R."/>
            <person name="LaButti K."/>
            <person name="Andreopoulos B."/>
            <person name="Lipzen A."/>
            <person name="Chen C."/>
            <person name="Yan M."/>
            <person name="Daum C."/>
            <person name="Ng V."/>
            <person name="Clum A."/>
            <person name="Steindorff A."/>
            <person name="Ohm R.A."/>
            <person name="Martin F."/>
            <person name="Silar P."/>
            <person name="Natvig D.O."/>
            <person name="Lalanne C."/>
            <person name="Gautier V."/>
            <person name="Ament-Velasquez S.L."/>
            <person name="Kruys A."/>
            <person name="Hutchinson M.I."/>
            <person name="Powell A.J."/>
            <person name="Barry K."/>
            <person name="Miller A.N."/>
            <person name="Grigoriev I.V."/>
            <person name="Debuchy R."/>
            <person name="Gladieux P."/>
            <person name="Hiltunen Thoren M."/>
            <person name="Johannesson H."/>
        </authorList>
    </citation>
    <scope>NUCLEOTIDE SEQUENCE</scope>
    <source>
        <strain evidence="3">CBS 232.78</strain>
    </source>
</reference>
<dbReference type="Proteomes" id="UP001285441">
    <property type="component" value="Unassembled WGS sequence"/>
</dbReference>
<dbReference type="AlphaFoldDB" id="A0AAE0U3F9"/>
<sequence length="102" mass="10556">MKLNAIALITIGQAMAAAALAIIGSDDSDEEKRAVEARAPQPTSIANLKDALAAREPGKVTWIIGSDDSDEGGSVVVAGRNSWTTCTCGATVTTMPRKINDL</sequence>
<gene>
    <name evidence="3" type="ORF">B0H63DRAFT_518713</name>
    <name evidence="2" type="ORF">B0H63DRAFT_530036</name>
</gene>
<comment type="caution">
    <text evidence="3">The sequence shown here is derived from an EMBL/GenBank/DDBJ whole genome shotgun (WGS) entry which is preliminary data.</text>
</comment>
<dbReference type="EMBL" id="JAULSW010000021">
    <property type="protein sequence ID" value="KAK3365434.1"/>
    <property type="molecule type" value="Genomic_DNA"/>
</dbReference>
<evidence type="ECO:0000256" key="1">
    <source>
        <dbReference type="SAM" id="SignalP"/>
    </source>
</evidence>
<reference evidence="3" key="2">
    <citation type="submission" date="2023-06" db="EMBL/GenBank/DDBJ databases">
        <authorList>
            <consortium name="Lawrence Berkeley National Laboratory"/>
            <person name="Haridas S."/>
            <person name="Hensen N."/>
            <person name="Bonometti L."/>
            <person name="Westerberg I."/>
            <person name="Brannstrom I.O."/>
            <person name="Guillou S."/>
            <person name="Cros-Aarteil S."/>
            <person name="Calhoun S."/>
            <person name="Kuo A."/>
            <person name="Mondo S."/>
            <person name="Pangilinan J."/>
            <person name="Riley R."/>
            <person name="LaButti K."/>
            <person name="Andreopoulos B."/>
            <person name="Lipzen A."/>
            <person name="Chen C."/>
            <person name="Yanf M."/>
            <person name="Daum C."/>
            <person name="Ng V."/>
            <person name="Clum A."/>
            <person name="Steindorff A."/>
            <person name="Ohm R."/>
            <person name="Martin F."/>
            <person name="Silar P."/>
            <person name="Natvig D."/>
            <person name="Lalanne C."/>
            <person name="Gautier V."/>
            <person name="Ament-velasquez S.L."/>
            <person name="Kruys A."/>
            <person name="Hutchinson M.I."/>
            <person name="Powell A.J."/>
            <person name="Barry K."/>
            <person name="Miller A.N."/>
            <person name="Grigoriev I.V."/>
            <person name="Debuchy R."/>
            <person name="Gladieux P."/>
            <person name="Thoren M.H."/>
            <person name="Johannesson H."/>
        </authorList>
    </citation>
    <scope>NUCLEOTIDE SEQUENCE</scope>
    <source>
        <strain evidence="3">CBS 232.78</strain>
    </source>
</reference>
<keyword evidence="4" id="KW-1185">Reference proteome</keyword>
<evidence type="ECO:0000313" key="2">
    <source>
        <dbReference type="EMBL" id="KAK3365434.1"/>
    </source>
</evidence>
<accession>A0AAE0U3F9</accession>
<dbReference type="EMBL" id="JAULSW010000002">
    <property type="protein sequence ID" value="KAK3389482.1"/>
    <property type="molecule type" value="Genomic_DNA"/>
</dbReference>
<feature type="signal peptide" evidence="1">
    <location>
        <begin position="1"/>
        <end position="16"/>
    </location>
</feature>
<feature type="chain" id="PRO_5042442718" evidence="1">
    <location>
        <begin position="17"/>
        <end position="102"/>
    </location>
</feature>
<proteinExistence type="predicted"/>
<organism evidence="3 4">
    <name type="scientific">Podospora didyma</name>
    <dbReference type="NCBI Taxonomy" id="330526"/>
    <lineage>
        <taxon>Eukaryota</taxon>
        <taxon>Fungi</taxon>
        <taxon>Dikarya</taxon>
        <taxon>Ascomycota</taxon>
        <taxon>Pezizomycotina</taxon>
        <taxon>Sordariomycetes</taxon>
        <taxon>Sordariomycetidae</taxon>
        <taxon>Sordariales</taxon>
        <taxon>Podosporaceae</taxon>
        <taxon>Podospora</taxon>
    </lineage>
</organism>
<evidence type="ECO:0000313" key="3">
    <source>
        <dbReference type="EMBL" id="KAK3389482.1"/>
    </source>
</evidence>